<evidence type="ECO:0000313" key="9">
    <source>
        <dbReference type="Proteomes" id="UP000318081"/>
    </source>
</evidence>
<evidence type="ECO:0000259" key="7">
    <source>
        <dbReference type="Pfam" id="PF20473"/>
    </source>
</evidence>
<dbReference type="InterPro" id="IPR046819">
    <property type="entry name" value="MmeI_hel"/>
</dbReference>
<dbReference type="InterPro" id="IPR050953">
    <property type="entry name" value="N4_N6_ade-DNA_methylase"/>
</dbReference>
<dbReference type="PANTHER" id="PTHR33841:SF1">
    <property type="entry name" value="DNA METHYLTRANSFERASE A"/>
    <property type="match status" value="1"/>
</dbReference>
<feature type="domain" description="MmeI-like DNA-methyltransferase" evidence="7">
    <location>
        <begin position="319"/>
        <end position="502"/>
    </location>
</feature>
<proteinExistence type="predicted"/>
<dbReference type="Proteomes" id="UP000318081">
    <property type="component" value="Chromosome"/>
</dbReference>
<keyword evidence="3" id="KW-0808">Transferase</keyword>
<dbReference type="Pfam" id="PF20464">
    <property type="entry name" value="MmeI_N"/>
    <property type="match status" value="1"/>
</dbReference>
<keyword evidence="9" id="KW-1185">Reference proteome</keyword>
<reference evidence="8 9" key="1">
    <citation type="submission" date="2019-02" db="EMBL/GenBank/DDBJ databases">
        <title>Deep-cultivation of Planctomycetes and their phenomic and genomic characterization uncovers novel biology.</title>
        <authorList>
            <person name="Wiegand S."/>
            <person name="Jogler M."/>
            <person name="Boedeker C."/>
            <person name="Pinto D."/>
            <person name="Vollmers J."/>
            <person name="Rivas-Marin E."/>
            <person name="Kohn T."/>
            <person name="Peeters S.H."/>
            <person name="Heuer A."/>
            <person name="Rast P."/>
            <person name="Oberbeckmann S."/>
            <person name="Bunk B."/>
            <person name="Jeske O."/>
            <person name="Meyerdierks A."/>
            <person name="Storesund J.E."/>
            <person name="Kallscheuer N."/>
            <person name="Luecker S."/>
            <person name="Lage O.M."/>
            <person name="Pohl T."/>
            <person name="Merkel B.J."/>
            <person name="Hornburger P."/>
            <person name="Mueller R.-W."/>
            <person name="Bruemmer F."/>
            <person name="Labrenz M."/>
            <person name="Spormann A.M."/>
            <person name="Op den Camp H."/>
            <person name="Overmann J."/>
            <person name="Amann R."/>
            <person name="Jetten M.S.M."/>
            <person name="Mascher T."/>
            <person name="Medema M.H."/>
            <person name="Devos D.P."/>
            <person name="Kaster A.-K."/>
            <person name="Ovreas L."/>
            <person name="Rohde M."/>
            <person name="Galperin M.Y."/>
            <person name="Jogler C."/>
        </authorList>
    </citation>
    <scope>NUCLEOTIDE SEQUENCE [LARGE SCALE GENOMIC DNA]</scope>
    <source>
        <strain evidence="8 9">TBK1r</strain>
    </source>
</reference>
<organism evidence="8 9">
    <name type="scientific">Stieleria magnilauensis</name>
    <dbReference type="NCBI Taxonomy" id="2527963"/>
    <lineage>
        <taxon>Bacteria</taxon>
        <taxon>Pseudomonadati</taxon>
        <taxon>Planctomycetota</taxon>
        <taxon>Planctomycetia</taxon>
        <taxon>Pirellulales</taxon>
        <taxon>Pirellulaceae</taxon>
        <taxon>Stieleria</taxon>
    </lineage>
</organism>
<dbReference type="RefSeq" id="WP_145215046.1">
    <property type="nucleotide sequence ID" value="NZ_CP036432.1"/>
</dbReference>
<dbReference type="Gene3D" id="3.40.50.150">
    <property type="entry name" value="Vaccinia Virus protein VP39"/>
    <property type="match status" value="1"/>
</dbReference>
<gene>
    <name evidence="8" type="ORF">TBK1r_44100</name>
</gene>
<dbReference type="EC" id="2.1.1.72" evidence="1"/>
<dbReference type="PANTHER" id="PTHR33841">
    <property type="entry name" value="DNA METHYLTRANSFERASE YEEA-RELATED"/>
    <property type="match status" value="1"/>
</dbReference>
<dbReference type="InterPro" id="IPR029063">
    <property type="entry name" value="SAM-dependent_MTases_sf"/>
</dbReference>
<dbReference type="InterPro" id="IPR046816">
    <property type="entry name" value="MmeI_Mtase"/>
</dbReference>
<dbReference type="SUPFAM" id="SSF53335">
    <property type="entry name" value="S-adenosyl-L-methionine-dependent methyltransferases"/>
    <property type="match status" value="1"/>
</dbReference>
<evidence type="ECO:0000259" key="6">
    <source>
        <dbReference type="Pfam" id="PF20465"/>
    </source>
</evidence>
<dbReference type="PRINTS" id="PR00507">
    <property type="entry name" value="N12N6MTFRASE"/>
</dbReference>
<sequence>MNIEKLEESVRSLVTKLDEESFIYNLLLAYGQPKASISRLKKGDYNRSDNTGEVVWKKKLAFKHEAMGDLHEAVDKMQNDVAVTKHHPRFIVVTDFETLLAVDTKTDDSLETPIVDLANHFDFFLPWGGLEKTQLQSENPADVKAAEKMGRLYDLILEDNPPQTDADRHALNIFLSRLLFCFFAEDTNIFESDLFTNSVASHTDEDGSDLQPYLQKLFSILSTEERSKFPAFLQKFPYVNGGLFSDEYPVPTFDAKSRKIILECGELNWKAINPDIFGSMIQAVVHTGDRREVGMHYTSVPNIMKVIKPLFLNDLREQLEKSGTSKPKLKALLERLYNLRIFDPACGSGNFLIIAYKELCRLEIEAFRNLGKSGNSVQMELFRSNIQLTQLYGIELDDFAHETAKLSLWLAEHQMNLEFELIFGATRPTLPLQDGGNIVCGNATRLDWESVCPKVENAEILILGNPPYAGQRNHTDFHRQDMGHVFRSHDNFKKLDDQTCNTFVMNQRLSFWRRKESIAFSMKNRT</sequence>
<name>A0ABX5XU29_9BACT</name>
<dbReference type="InterPro" id="IPR046817">
    <property type="entry name" value="MmeI_N"/>
</dbReference>
<evidence type="ECO:0000256" key="1">
    <source>
        <dbReference type="ARBA" id="ARBA00011900"/>
    </source>
</evidence>
<keyword evidence="2" id="KW-0489">Methyltransferase</keyword>
<dbReference type="EMBL" id="CP036432">
    <property type="protein sequence ID" value="QDV85429.1"/>
    <property type="molecule type" value="Genomic_DNA"/>
</dbReference>
<feature type="domain" description="MmeI-like helicase spacer" evidence="6">
    <location>
        <begin position="169"/>
        <end position="244"/>
    </location>
</feature>
<dbReference type="Pfam" id="PF20473">
    <property type="entry name" value="MmeI_Mtase"/>
    <property type="match status" value="1"/>
</dbReference>
<comment type="catalytic activity">
    <reaction evidence="4">
        <text>a 2'-deoxyadenosine in DNA + S-adenosyl-L-methionine = an N(6)-methyl-2'-deoxyadenosine in DNA + S-adenosyl-L-homocysteine + H(+)</text>
        <dbReference type="Rhea" id="RHEA:15197"/>
        <dbReference type="Rhea" id="RHEA-COMP:12418"/>
        <dbReference type="Rhea" id="RHEA-COMP:12419"/>
        <dbReference type="ChEBI" id="CHEBI:15378"/>
        <dbReference type="ChEBI" id="CHEBI:57856"/>
        <dbReference type="ChEBI" id="CHEBI:59789"/>
        <dbReference type="ChEBI" id="CHEBI:90615"/>
        <dbReference type="ChEBI" id="CHEBI:90616"/>
        <dbReference type="EC" id="2.1.1.72"/>
    </reaction>
</comment>
<evidence type="ECO:0000256" key="3">
    <source>
        <dbReference type="ARBA" id="ARBA00022679"/>
    </source>
</evidence>
<accession>A0ABX5XU29</accession>
<evidence type="ECO:0000256" key="2">
    <source>
        <dbReference type="ARBA" id="ARBA00022603"/>
    </source>
</evidence>
<protein>
    <recommendedName>
        <fullName evidence="1">site-specific DNA-methyltransferase (adenine-specific)</fullName>
        <ecNumber evidence="1">2.1.1.72</ecNumber>
    </recommendedName>
</protein>
<evidence type="ECO:0000256" key="4">
    <source>
        <dbReference type="ARBA" id="ARBA00047942"/>
    </source>
</evidence>
<feature type="domain" description="MmeI-like N-terminal" evidence="5">
    <location>
        <begin position="1"/>
        <end position="159"/>
    </location>
</feature>
<evidence type="ECO:0000313" key="8">
    <source>
        <dbReference type="EMBL" id="QDV85429.1"/>
    </source>
</evidence>
<evidence type="ECO:0000259" key="5">
    <source>
        <dbReference type="Pfam" id="PF20464"/>
    </source>
</evidence>
<dbReference type="Pfam" id="PF20465">
    <property type="entry name" value="MmeI_hel"/>
    <property type="match status" value="1"/>
</dbReference>